<protein>
    <submittedName>
        <fullName evidence="2">Uncharacterized protein</fullName>
    </submittedName>
</protein>
<evidence type="ECO:0000313" key="2">
    <source>
        <dbReference type="EMBL" id="KAF7371362.1"/>
    </source>
</evidence>
<reference evidence="2" key="1">
    <citation type="submission" date="2020-05" db="EMBL/GenBank/DDBJ databases">
        <title>Mycena genomes resolve the evolution of fungal bioluminescence.</title>
        <authorList>
            <person name="Tsai I.J."/>
        </authorList>
    </citation>
    <scope>NUCLEOTIDE SEQUENCE</scope>
    <source>
        <strain evidence="2">160909Yilan</strain>
    </source>
</reference>
<gene>
    <name evidence="2" type="ORF">MSAN_00772300</name>
</gene>
<organism evidence="2 3">
    <name type="scientific">Mycena sanguinolenta</name>
    <dbReference type="NCBI Taxonomy" id="230812"/>
    <lineage>
        <taxon>Eukaryota</taxon>
        <taxon>Fungi</taxon>
        <taxon>Dikarya</taxon>
        <taxon>Basidiomycota</taxon>
        <taxon>Agaricomycotina</taxon>
        <taxon>Agaricomycetes</taxon>
        <taxon>Agaricomycetidae</taxon>
        <taxon>Agaricales</taxon>
        <taxon>Marasmiineae</taxon>
        <taxon>Mycenaceae</taxon>
        <taxon>Mycena</taxon>
    </lineage>
</organism>
<dbReference type="EMBL" id="JACAZH010000004">
    <property type="protein sequence ID" value="KAF7371362.1"/>
    <property type="molecule type" value="Genomic_DNA"/>
</dbReference>
<dbReference type="Proteomes" id="UP000623467">
    <property type="component" value="Unassembled WGS sequence"/>
</dbReference>
<dbReference type="Pfam" id="PF18758">
    <property type="entry name" value="KDZ"/>
    <property type="match status" value="1"/>
</dbReference>
<dbReference type="PANTHER" id="PTHR33096">
    <property type="entry name" value="CXC2 DOMAIN-CONTAINING PROTEIN"/>
    <property type="match status" value="1"/>
</dbReference>
<proteinExistence type="predicted"/>
<keyword evidence="3" id="KW-1185">Reference proteome</keyword>
<dbReference type="InterPro" id="IPR040521">
    <property type="entry name" value="KDZ"/>
</dbReference>
<feature type="region of interest" description="Disordered" evidence="1">
    <location>
        <begin position="358"/>
        <end position="385"/>
    </location>
</feature>
<evidence type="ECO:0000313" key="3">
    <source>
        <dbReference type="Proteomes" id="UP000623467"/>
    </source>
</evidence>
<name>A0A8H6Z603_9AGAR</name>
<dbReference type="AlphaFoldDB" id="A0A8H6Z603"/>
<feature type="region of interest" description="Disordered" evidence="1">
    <location>
        <begin position="306"/>
        <end position="345"/>
    </location>
</feature>
<comment type="caution">
    <text evidence="2">The sequence shown here is derived from an EMBL/GenBank/DDBJ whole genome shotgun (WGS) entry which is preliminary data.</text>
</comment>
<feature type="compositionally biased region" description="Low complexity" evidence="1">
    <location>
        <begin position="319"/>
        <end position="343"/>
    </location>
</feature>
<dbReference type="PANTHER" id="PTHR33096:SF1">
    <property type="entry name" value="CXC1-LIKE CYSTEINE CLUSTER ASSOCIATED WITH KDZ TRANSPOSASES DOMAIN-CONTAINING PROTEIN"/>
    <property type="match status" value="1"/>
</dbReference>
<sequence>MSNGMHSSAAAAHTMLICLRHLNTSMQEMDGKTLIVTRKRRSKPFLLGEEGMYHSHAGKEAAFHEIFDKCRPGRGDPRRRELRVQKMVDAWKEQLPCLVDAYLDMQKDGAVAVCEASQGGWGIEVIGFEKYCTRYFIHVHNARRTNKTLVRHGYIGATPEKVSLAFPIRLFELYRQIHRVCPRYSMAALSTTLTNLHCSPRRSGLAEQLTAAYDAYLQILREVQDRAHHAMQRDAAWYIRNVCAPCFYKTVNETDLKFSWLGCMDGNNSLKLVDATFRAGHVRPDNRASTSFRWLTPEQVDVFKDEVKESQKRSRKKGTAAPTPATDTPISANGPPTSSTPPTAISEIAEPDISLNEETPVASGQEDPMKSCTGPEQPEPGDNADDIAWLNVNELSGEDSTELAKCLNTCVERWKAAGPEARKKMFALFAVSGIFLTVCRHGHAVVMCDMIRSGEL</sequence>
<dbReference type="OrthoDB" id="2505969at2759"/>
<accession>A0A8H6Z603</accession>
<evidence type="ECO:0000256" key="1">
    <source>
        <dbReference type="SAM" id="MobiDB-lite"/>
    </source>
</evidence>